<protein>
    <recommendedName>
        <fullName evidence="1">methionine--tRNA ligase</fullName>
        <ecNumber evidence="1">6.1.1.10</ecNumber>
    </recommendedName>
    <alternativeName>
        <fullName evidence="7">Methionyl-tRNA synthetase</fullName>
    </alternativeName>
</protein>
<dbReference type="InterPro" id="IPR014729">
    <property type="entry name" value="Rossmann-like_a/b/a_fold"/>
</dbReference>
<dbReference type="GO" id="GO:0005524">
    <property type="term" value="F:ATP binding"/>
    <property type="evidence" value="ECO:0007669"/>
    <property type="project" value="UniProtKB-KW"/>
</dbReference>
<dbReference type="InterPro" id="IPR033911">
    <property type="entry name" value="MetRS_core"/>
</dbReference>
<proteinExistence type="predicted"/>
<feature type="non-terminal residue" evidence="9">
    <location>
        <position position="313"/>
    </location>
</feature>
<organism evidence="9">
    <name type="scientific">marine metagenome</name>
    <dbReference type="NCBI Taxonomy" id="408172"/>
    <lineage>
        <taxon>unclassified sequences</taxon>
        <taxon>metagenomes</taxon>
        <taxon>ecological metagenomes</taxon>
    </lineage>
</organism>
<dbReference type="EC" id="6.1.1.10" evidence="1"/>
<dbReference type="GO" id="GO:0004825">
    <property type="term" value="F:methionine-tRNA ligase activity"/>
    <property type="evidence" value="ECO:0007669"/>
    <property type="project" value="UniProtKB-EC"/>
</dbReference>
<dbReference type="PANTHER" id="PTHR43326:SF1">
    <property type="entry name" value="METHIONINE--TRNA LIGASE, MITOCHONDRIAL"/>
    <property type="match status" value="1"/>
</dbReference>
<feature type="domain" description="Methionyl/Leucyl tRNA synthetase" evidence="8">
    <location>
        <begin position="137"/>
        <end position="312"/>
    </location>
</feature>
<dbReference type="SUPFAM" id="SSF52374">
    <property type="entry name" value="Nucleotidylyl transferase"/>
    <property type="match status" value="1"/>
</dbReference>
<evidence type="ECO:0000313" key="9">
    <source>
        <dbReference type="EMBL" id="SVA63164.1"/>
    </source>
</evidence>
<dbReference type="EMBL" id="UINC01014895">
    <property type="protein sequence ID" value="SVA63164.1"/>
    <property type="molecule type" value="Genomic_DNA"/>
</dbReference>
<keyword evidence="5" id="KW-0648">Protein biosynthesis</keyword>
<keyword evidence="3" id="KW-0547">Nucleotide-binding</keyword>
<evidence type="ECO:0000256" key="5">
    <source>
        <dbReference type="ARBA" id="ARBA00022917"/>
    </source>
</evidence>
<evidence type="ECO:0000256" key="1">
    <source>
        <dbReference type="ARBA" id="ARBA00012838"/>
    </source>
</evidence>
<sequence>MSGFYLTTAIDYVNGRPHLGTAYEKITADVIARYRRLCGVPTQFVMGNDEHSQNVYQRAREMGLEPLVFCDQMEQAFREVWAKLDVSFDDFIRTTEERHQVAVTTLVREIAEAGDLYEGEYEGWYCVSCEAFKQDKDLVDGECPTHQTRPEWIKEKNHFFRLSKYRDRLLAHYEENPNFLQPVARRNEMLRLLEGGLQDISISRTGQSWGIPLPFDPSSVVYVWFDALINYIAAVGYGTDETRFDAWWPADVHVVGKDITRFHAVVWPAMLMSAGIALPRRVFGHGWVNWEGQRMSKSLGTSVDPLQAADRFG</sequence>
<evidence type="ECO:0000259" key="8">
    <source>
        <dbReference type="Pfam" id="PF09334"/>
    </source>
</evidence>
<keyword evidence="4" id="KW-0067">ATP-binding</keyword>
<dbReference type="InterPro" id="IPR023457">
    <property type="entry name" value="Met-tRNA_synth_2"/>
</dbReference>
<keyword evidence="2" id="KW-0436">Ligase</keyword>
<keyword evidence="6" id="KW-0030">Aminoacyl-tRNA synthetase</keyword>
<evidence type="ECO:0000256" key="4">
    <source>
        <dbReference type="ARBA" id="ARBA00022840"/>
    </source>
</evidence>
<evidence type="ECO:0000256" key="7">
    <source>
        <dbReference type="ARBA" id="ARBA00030904"/>
    </source>
</evidence>
<dbReference type="GO" id="GO:0006431">
    <property type="term" value="P:methionyl-tRNA aminoacylation"/>
    <property type="evidence" value="ECO:0007669"/>
    <property type="project" value="InterPro"/>
</dbReference>
<dbReference type="AlphaFoldDB" id="A0A381XEI5"/>
<evidence type="ECO:0000256" key="2">
    <source>
        <dbReference type="ARBA" id="ARBA00022598"/>
    </source>
</evidence>
<name>A0A381XEI5_9ZZZZ</name>
<dbReference type="Pfam" id="PF09334">
    <property type="entry name" value="tRNA-synt_1g"/>
    <property type="match status" value="1"/>
</dbReference>
<dbReference type="FunFam" id="2.170.220.10:FF:000002">
    <property type="entry name" value="Methionine--tRNA ligase"/>
    <property type="match status" value="1"/>
</dbReference>
<gene>
    <name evidence="9" type="ORF">METZ01_LOCUS116018</name>
</gene>
<dbReference type="Gene3D" id="2.170.220.10">
    <property type="match status" value="1"/>
</dbReference>
<accession>A0A381XEI5</accession>
<dbReference type="Gene3D" id="3.40.50.620">
    <property type="entry name" value="HUPs"/>
    <property type="match status" value="1"/>
</dbReference>
<dbReference type="PRINTS" id="PR01041">
    <property type="entry name" value="TRNASYNTHMET"/>
</dbReference>
<evidence type="ECO:0000256" key="3">
    <source>
        <dbReference type="ARBA" id="ARBA00022741"/>
    </source>
</evidence>
<reference evidence="9" key="1">
    <citation type="submission" date="2018-05" db="EMBL/GenBank/DDBJ databases">
        <authorList>
            <person name="Lanie J.A."/>
            <person name="Ng W.-L."/>
            <person name="Kazmierczak K.M."/>
            <person name="Andrzejewski T.M."/>
            <person name="Davidsen T.M."/>
            <person name="Wayne K.J."/>
            <person name="Tettelin H."/>
            <person name="Glass J.I."/>
            <person name="Rusch D."/>
            <person name="Podicherti R."/>
            <person name="Tsui H.-C.T."/>
            <person name="Winkler M.E."/>
        </authorList>
    </citation>
    <scope>NUCLEOTIDE SEQUENCE</scope>
</reference>
<evidence type="ECO:0000256" key="6">
    <source>
        <dbReference type="ARBA" id="ARBA00023146"/>
    </source>
</evidence>
<dbReference type="PANTHER" id="PTHR43326">
    <property type="entry name" value="METHIONYL-TRNA SYNTHETASE"/>
    <property type="match status" value="1"/>
</dbReference>
<dbReference type="CDD" id="cd00814">
    <property type="entry name" value="MetRS_core"/>
    <property type="match status" value="1"/>
</dbReference>
<dbReference type="InterPro" id="IPR015413">
    <property type="entry name" value="Methionyl/Leucyl_tRNA_Synth"/>
</dbReference>